<keyword evidence="3" id="KW-1185">Reference proteome</keyword>
<proteinExistence type="predicted"/>
<reference evidence="2" key="1">
    <citation type="submission" date="2019-08" db="EMBL/GenBank/DDBJ databases">
        <title>Genomic characterization of a novel candidate phylum (ARYD3) from a high temperature, high salinity tertiary oil reservoir in north central Oklahoma, USA.</title>
        <authorList>
            <person name="Youssef N.H."/>
            <person name="Yadav A."/>
            <person name="Elshahed M.S."/>
        </authorList>
    </citation>
    <scope>NUCLEOTIDE SEQUENCE [LARGE SCALE GENOMIC DNA]</scope>
    <source>
        <strain evidence="2">ARYD3</strain>
    </source>
</reference>
<feature type="transmembrane region" description="Helical" evidence="1">
    <location>
        <begin position="28"/>
        <end position="50"/>
    </location>
</feature>
<dbReference type="EMBL" id="VSIX01000032">
    <property type="protein sequence ID" value="TYB31637.1"/>
    <property type="molecule type" value="Genomic_DNA"/>
</dbReference>
<organism evidence="2 3">
    <name type="scientific">Candidatus Mcinerneyibacterium aminivorans</name>
    <dbReference type="NCBI Taxonomy" id="2703815"/>
    <lineage>
        <taxon>Bacteria</taxon>
        <taxon>Candidatus Macinerneyibacteriota</taxon>
        <taxon>Candidatus Mcinerneyibacteria</taxon>
        <taxon>Candidatus Mcinerneyibacteriales</taxon>
        <taxon>Candidatus Mcinerneyibacteriaceae</taxon>
        <taxon>Candidatus Mcinerneyibacterium</taxon>
    </lineage>
</organism>
<name>A0A5D0MD34_9BACT</name>
<protein>
    <submittedName>
        <fullName evidence="2">Uncharacterized protein</fullName>
    </submittedName>
</protein>
<accession>A0A5D0MD34</accession>
<dbReference type="AlphaFoldDB" id="A0A5D0MD34"/>
<sequence length="187" mass="22293">MRTYDINLHKRGKKNYLKKRIESKLGKILRATFVITVILFIIFIIVFLGINTRKSQLRKEYNSIVNNNKTKRLNNYEKEQILFLLNRAKKRIILDKVIDIIYTEKPSFFYVQQFNTQNKEDTLVFKVDYLINITNGNKIDSMKRLIKEQIENNKYNLEIEKTNIQKVTILNNNSIQLNITGVVKIYE</sequence>
<evidence type="ECO:0000313" key="3">
    <source>
        <dbReference type="Proteomes" id="UP000324143"/>
    </source>
</evidence>
<evidence type="ECO:0000313" key="2">
    <source>
        <dbReference type="EMBL" id="TYB31637.1"/>
    </source>
</evidence>
<keyword evidence="1" id="KW-1133">Transmembrane helix</keyword>
<dbReference type="Proteomes" id="UP000324143">
    <property type="component" value="Unassembled WGS sequence"/>
</dbReference>
<keyword evidence="1" id="KW-0812">Transmembrane</keyword>
<comment type="caution">
    <text evidence="2">The sequence shown here is derived from an EMBL/GenBank/DDBJ whole genome shotgun (WGS) entry which is preliminary data.</text>
</comment>
<gene>
    <name evidence="2" type="ORF">FXF47_03300</name>
</gene>
<evidence type="ECO:0000256" key="1">
    <source>
        <dbReference type="SAM" id="Phobius"/>
    </source>
</evidence>
<keyword evidence="1" id="KW-0472">Membrane</keyword>